<evidence type="ECO:0000256" key="1">
    <source>
        <dbReference type="ARBA" id="ARBA00006484"/>
    </source>
</evidence>
<comment type="similarity">
    <text evidence="1">Belongs to the short-chain dehydrogenases/reductases (SDR) family.</text>
</comment>
<dbReference type="Pfam" id="PF13561">
    <property type="entry name" value="adh_short_C2"/>
    <property type="match status" value="1"/>
</dbReference>
<keyword evidence="5" id="KW-1185">Reference proteome</keyword>
<reference evidence="5" key="1">
    <citation type="journal article" date="2015" name="Genome Announc.">
        <title>Draft genome sequence of Talaromyces cellulolyticus strain Y-94, a source of lignocellulosic biomass-degrading enzymes.</title>
        <authorList>
            <person name="Fujii T."/>
            <person name="Koike H."/>
            <person name="Sawayama S."/>
            <person name="Yano S."/>
            <person name="Inoue H."/>
        </authorList>
    </citation>
    <scope>NUCLEOTIDE SEQUENCE [LARGE SCALE GENOMIC DNA]</scope>
    <source>
        <strain evidence="5">Y-94</strain>
    </source>
</reference>
<evidence type="ECO:0000313" key="5">
    <source>
        <dbReference type="Proteomes" id="UP000053095"/>
    </source>
</evidence>
<name>A0A0B8N0L1_TALPI</name>
<keyword evidence="2" id="KW-0521">NADP</keyword>
<dbReference type="Gene3D" id="3.40.50.720">
    <property type="entry name" value="NAD(P)-binding Rossmann-like Domain"/>
    <property type="match status" value="1"/>
</dbReference>
<organism evidence="4 5">
    <name type="scientific">Talaromyces pinophilus</name>
    <name type="common">Penicillium pinophilum</name>
    <dbReference type="NCBI Taxonomy" id="128442"/>
    <lineage>
        <taxon>Eukaryota</taxon>
        <taxon>Fungi</taxon>
        <taxon>Dikarya</taxon>
        <taxon>Ascomycota</taxon>
        <taxon>Pezizomycotina</taxon>
        <taxon>Eurotiomycetes</taxon>
        <taxon>Eurotiomycetidae</taxon>
        <taxon>Eurotiales</taxon>
        <taxon>Trichocomaceae</taxon>
        <taxon>Talaromyces</taxon>
        <taxon>Talaromyces sect. Talaromyces</taxon>
    </lineage>
</organism>
<dbReference type="SUPFAM" id="SSF51735">
    <property type="entry name" value="NAD(P)-binding Rossmann-fold domains"/>
    <property type="match status" value="1"/>
</dbReference>
<evidence type="ECO:0000256" key="2">
    <source>
        <dbReference type="ARBA" id="ARBA00022857"/>
    </source>
</evidence>
<dbReference type="InterPro" id="IPR002347">
    <property type="entry name" value="SDR_fam"/>
</dbReference>
<dbReference type="PRINTS" id="PR00080">
    <property type="entry name" value="SDRFAMILY"/>
</dbReference>
<gene>
    <name evidence="4" type="ORF">TCE0_011f00711</name>
</gene>
<dbReference type="Proteomes" id="UP000053095">
    <property type="component" value="Unassembled WGS sequence"/>
</dbReference>
<dbReference type="GO" id="GO:0016491">
    <property type="term" value="F:oxidoreductase activity"/>
    <property type="evidence" value="ECO:0007669"/>
    <property type="project" value="UniProtKB-KW"/>
</dbReference>
<dbReference type="EMBL" id="DF933807">
    <property type="protein sequence ID" value="GAM33649.1"/>
    <property type="molecule type" value="Genomic_DNA"/>
</dbReference>
<sequence length="262" mass="28055">MGKNFLITGAARGIGRGLTRLLLQRGHSVFLVDNNKTELENTMKHLAENALGSNYTTALCDLCEVSDIKLAVEEAGKFFDGRLDVLINNAAYTGGVGGTPFAELSLDAWNKSIQTNLTGAMLMSQACLPMLRKGAGREKGGSIIHMSSTRAHQSEPNSEGYAATKAGLIGLTHAIASSLAGDGISVNVILPGWINVANESKDGGKWEDGLSEEDHRWHFSGRVGKVEDILRAVEYLADAEFVTGTEMVVDGGVTRKMVYPEE</sequence>
<keyword evidence="3" id="KW-0560">Oxidoreductase</keyword>
<dbReference type="PROSITE" id="PS00061">
    <property type="entry name" value="ADH_SHORT"/>
    <property type="match status" value="1"/>
</dbReference>
<dbReference type="InterPro" id="IPR020904">
    <property type="entry name" value="Sc_DH/Rdtase_CS"/>
</dbReference>
<dbReference type="AlphaFoldDB" id="A0A0B8N0L1"/>
<dbReference type="PRINTS" id="PR00081">
    <property type="entry name" value="GDHRDH"/>
</dbReference>
<dbReference type="CDD" id="cd05233">
    <property type="entry name" value="SDR_c"/>
    <property type="match status" value="1"/>
</dbReference>
<dbReference type="PANTHER" id="PTHR43639:SF1">
    <property type="entry name" value="SHORT-CHAIN DEHYDROGENASE_REDUCTASE FAMILY PROTEIN"/>
    <property type="match status" value="1"/>
</dbReference>
<protein>
    <submittedName>
        <fullName evidence="4">Short-chain dehydrogenase</fullName>
    </submittedName>
</protein>
<evidence type="ECO:0000256" key="3">
    <source>
        <dbReference type="ARBA" id="ARBA00023002"/>
    </source>
</evidence>
<evidence type="ECO:0000313" key="4">
    <source>
        <dbReference type="EMBL" id="GAM33649.1"/>
    </source>
</evidence>
<accession>A0A0B8N0L1</accession>
<proteinExistence type="inferred from homology"/>
<dbReference type="FunFam" id="3.40.50.720:FF:000084">
    <property type="entry name" value="Short-chain dehydrogenase reductase"/>
    <property type="match status" value="1"/>
</dbReference>
<dbReference type="InterPro" id="IPR036291">
    <property type="entry name" value="NAD(P)-bd_dom_sf"/>
</dbReference>
<dbReference type="PANTHER" id="PTHR43639">
    <property type="entry name" value="OXIDOREDUCTASE, SHORT-CHAIN DEHYDROGENASE/REDUCTASE FAMILY (AFU_ORTHOLOGUE AFUA_5G02870)"/>
    <property type="match status" value="1"/>
</dbReference>